<proteinExistence type="predicted"/>
<evidence type="ECO:0000313" key="2">
    <source>
        <dbReference type="EMBL" id="XAE42761.1"/>
    </source>
</evidence>
<accession>A0ABZ3D5N3</accession>
<name>A0ABZ3D5N3_9PROT</name>
<keyword evidence="3" id="KW-1185">Reference proteome</keyword>
<feature type="transmembrane region" description="Helical" evidence="1">
    <location>
        <begin position="50"/>
        <end position="68"/>
    </location>
</feature>
<dbReference type="EMBL" id="CP152276">
    <property type="protein sequence ID" value="XAE42761.1"/>
    <property type="molecule type" value="Genomic_DNA"/>
</dbReference>
<dbReference type="RefSeq" id="WP_342628401.1">
    <property type="nucleotide sequence ID" value="NZ_CP152276.1"/>
</dbReference>
<protein>
    <recommendedName>
        <fullName evidence="4">DUF2798 domain-containing protein</fullName>
    </recommendedName>
</protein>
<evidence type="ECO:0000256" key="1">
    <source>
        <dbReference type="SAM" id="Phobius"/>
    </source>
</evidence>
<keyword evidence="1" id="KW-0812">Transmembrane</keyword>
<feature type="transmembrane region" description="Helical" evidence="1">
    <location>
        <begin position="12"/>
        <end position="38"/>
    </location>
</feature>
<keyword evidence="1" id="KW-1133">Transmembrane helix</keyword>
<sequence>MAIGPTTVARVGIMLVSALATAAMLYLCGVAVGTYVSHGGFMPGSWVGRHIWLIVLPLLAPLQVLARVRARRMRRAKG</sequence>
<evidence type="ECO:0000313" key="3">
    <source>
        <dbReference type="Proteomes" id="UP001449795"/>
    </source>
</evidence>
<keyword evidence="1" id="KW-0472">Membrane</keyword>
<evidence type="ECO:0008006" key="4">
    <source>
        <dbReference type="Google" id="ProtNLM"/>
    </source>
</evidence>
<organism evidence="2 3">
    <name type="scientific">Nguyenibacter vanlangensis</name>
    <dbReference type="NCBI Taxonomy" id="1216886"/>
    <lineage>
        <taxon>Bacteria</taxon>
        <taxon>Pseudomonadati</taxon>
        <taxon>Pseudomonadota</taxon>
        <taxon>Alphaproteobacteria</taxon>
        <taxon>Acetobacterales</taxon>
        <taxon>Acetobacteraceae</taxon>
        <taxon>Nguyenibacter</taxon>
    </lineage>
</organism>
<reference evidence="2 3" key="1">
    <citation type="submission" date="2024-04" db="EMBL/GenBank/DDBJ databases">
        <title>Complete genome sequence of Nguyenibacter vanlangesis HBCM-1154, a strain capable of nitrogen fixation, IAA production, and phosphorus solubilization isolated from sugarcane soil.</title>
        <authorList>
            <person name="MY HANH P."/>
        </authorList>
    </citation>
    <scope>NUCLEOTIDE SEQUENCE [LARGE SCALE GENOMIC DNA]</scope>
    <source>
        <strain evidence="2 3">HBCM 1154</strain>
    </source>
</reference>
<dbReference type="Proteomes" id="UP001449795">
    <property type="component" value="Chromosome"/>
</dbReference>
<gene>
    <name evidence="2" type="ORF">AAC691_21400</name>
</gene>